<protein>
    <submittedName>
        <fullName evidence="2">Phasin</fullName>
    </submittedName>
</protein>
<dbReference type="InterPro" id="IPR018968">
    <property type="entry name" value="Phasin"/>
</dbReference>
<accession>A0A1I4B6L8</accession>
<sequence>MSKTATKTSETAEAIEFPAFDPSKATDQLRSFAEKGVEQSKEAYDKLKTGAEEAQKAIESTFETAKSVGSELSLKTIAALRANAEANFSHLEALVGVKSLSELVELQTAFLRKRVEMTVEQTKELQSLTTKAATDVSKPVKDAFEKAFKDLKVA</sequence>
<dbReference type="Proteomes" id="UP000323300">
    <property type="component" value="Unassembled WGS sequence"/>
</dbReference>
<reference evidence="2 3" key="1">
    <citation type="submission" date="2016-10" db="EMBL/GenBank/DDBJ databases">
        <authorList>
            <person name="Varghese N."/>
            <person name="Submissions S."/>
        </authorList>
    </citation>
    <scope>NUCLEOTIDE SEQUENCE [LARGE SCALE GENOMIC DNA]</scope>
    <source>
        <strain evidence="2 3">DSM 21822</strain>
    </source>
</reference>
<evidence type="ECO:0000259" key="1">
    <source>
        <dbReference type="Pfam" id="PF09361"/>
    </source>
</evidence>
<organism evidence="2 3">
    <name type="scientific">Neomesorhizobium albiziae</name>
    <dbReference type="NCBI Taxonomy" id="335020"/>
    <lineage>
        <taxon>Bacteria</taxon>
        <taxon>Pseudomonadati</taxon>
        <taxon>Pseudomonadota</taxon>
        <taxon>Alphaproteobacteria</taxon>
        <taxon>Hyphomicrobiales</taxon>
        <taxon>Phyllobacteriaceae</taxon>
        <taxon>Neomesorhizobium</taxon>
    </lineage>
</organism>
<dbReference type="OrthoDB" id="8479257at2"/>
<keyword evidence="3" id="KW-1185">Reference proteome</keyword>
<name>A0A1I4B6L8_9HYPH</name>
<feature type="domain" description="Phasin" evidence="1">
    <location>
        <begin position="72"/>
        <end position="143"/>
    </location>
</feature>
<dbReference type="AlphaFoldDB" id="A0A1I4B6L8"/>
<dbReference type="Pfam" id="PF09361">
    <property type="entry name" value="Phasin_2"/>
    <property type="match status" value="1"/>
</dbReference>
<dbReference type="NCBIfam" id="TIGR01985">
    <property type="entry name" value="phasin_2"/>
    <property type="match status" value="1"/>
</dbReference>
<dbReference type="EMBL" id="FOSL01000009">
    <property type="protein sequence ID" value="SFK63559.1"/>
    <property type="molecule type" value="Genomic_DNA"/>
</dbReference>
<evidence type="ECO:0000313" key="2">
    <source>
        <dbReference type="EMBL" id="SFK63559.1"/>
    </source>
</evidence>
<evidence type="ECO:0000313" key="3">
    <source>
        <dbReference type="Proteomes" id="UP000323300"/>
    </source>
</evidence>
<proteinExistence type="predicted"/>
<dbReference type="InterPro" id="IPR010234">
    <property type="entry name" value="Phasin_subfam-2"/>
</dbReference>
<gene>
    <name evidence="2" type="ORF">SAMN04488498_109182</name>
</gene>
<dbReference type="RefSeq" id="WP_149761209.1">
    <property type="nucleotide sequence ID" value="NZ_BSPE01000078.1"/>
</dbReference>